<comment type="subcellular location">
    <subcellularLocation>
        <location evidence="2">Nucleus</location>
    </subcellularLocation>
</comment>
<dbReference type="EC" id="2.3.2.27" evidence="5"/>
<feature type="compositionally biased region" description="Basic and acidic residues" evidence="18">
    <location>
        <begin position="506"/>
        <end position="515"/>
    </location>
</feature>
<dbReference type="PROSITE" id="PS50089">
    <property type="entry name" value="ZF_RING_2"/>
    <property type="match status" value="1"/>
</dbReference>
<dbReference type="Pfam" id="PF02037">
    <property type="entry name" value="SAP"/>
    <property type="match status" value="1"/>
</dbReference>
<keyword evidence="19" id="KW-0732">Signal</keyword>
<evidence type="ECO:0000256" key="3">
    <source>
        <dbReference type="ARBA" id="ARBA00004906"/>
    </source>
</evidence>
<feature type="region of interest" description="Disordered" evidence="18">
    <location>
        <begin position="384"/>
        <end position="410"/>
    </location>
</feature>
<dbReference type="Gene3D" id="1.10.720.30">
    <property type="entry name" value="SAP domain"/>
    <property type="match status" value="1"/>
</dbReference>
<evidence type="ECO:0000313" key="23">
    <source>
        <dbReference type="Proteomes" id="UP000694915"/>
    </source>
</evidence>
<evidence type="ECO:0000256" key="4">
    <source>
        <dbReference type="ARBA" id="ARBA00009506"/>
    </source>
</evidence>
<evidence type="ECO:0000256" key="11">
    <source>
        <dbReference type="ARBA" id="ARBA00022833"/>
    </source>
</evidence>
<keyword evidence="23" id="KW-1185">Reference proteome</keyword>
<evidence type="ECO:0000256" key="7">
    <source>
        <dbReference type="ARBA" id="ARBA00022723"/>
    </source>
</evidence>
<evidence type="ECO:0000256" key="5">
    <source>
        <dbReference type="ARBA" id="ARBA00012483"/>
    </source>
</evidence>
<accession>A0ABM1UQ48</accession>
<evidence type="ECO:0000256" key="18">
    <source>
        <dbReference type="SAM" id="MobiDB-lite"/>
    </source>
</evidence>
<keyword evidence="10" id="KW-0833">Ubl conjugation pathway</keyword>
<dbReference type="InterPro" id="IPR003034">
    <property type="entry name" value="SAP_dom"/>
</dbReference>
<feature type="domain" description="SAP" evidence="21">
    <location>
        <begin position="269"/>
        <end position="303"/>
    </location>
</feature>
<feature type="compositionally biased region" description="Basic and acidic residues" evidence="18">
    <location>
        <begin position="479"/>
        <end position="488"/>
    </location>
</feature>
<evidence type="ECO:0000259" key="21">
    <source>
        <dbReference type="PROSITE" id="PS50800"/>
    </source>
</evidence>
<dbReference type="InterPro" id="IPR013083">
    <property type="entry name" value="Znf_RING/FYVE/PHD"/>
</dbReference>
<feature type="chain" id="PRO_5045194553" description="RING-type E3 ubiquitin transferase" evidence="19">
    <location>
        <begin position="21"/>
        <end position="515"/>
    </location>
</feature>
<feature type="region of interest" description="Disordered" evidence="18">
    <location>
        <begin position="424"/>
        <end position="515"/>
    </location>
</feature>
<dbReference type="PROSITE" id="PS50800">
    <property type="entry name" value="SAP"/>
    <property type="match status" value="1"/>
</dbReference>
<dbReference type="SMART" id="SM00734">
    <property type="entry name" value="ZnF_Rad18"/>
    <property type="match status" value="1"/>
</dbReference>
<evidence type="ECO:0000256" key="9">
    <source>
        <dbReference type="ARBA" id="ARBA00022771"/>
    </source>
</evidence>
<evidence type="ECO:0000256" key="2">
    <source>
        <dbReference type="ARBA" id="ARBA00004123"/>
    </source>
</evidence>
<dbReference type="Pfam" id="PF13923">
    <property type="entry name" value="zf-C3HC4_2"/>
    <property type="match status" value="1"/>
</dbReference>
<keyword evidence="6" id="KW-0808">Transferase</keyword>
<comment type="pathway">
    <text evidence="3">Protein modification; protein ubiquitination.</text>
</comment>
<dbReference type="SUPFAM" id="SSF57850">
    <property type="entry name" value="RING/U-box"/>
    <property type="match status" value="1"/>
</dbReference>
<keyword evidence="9 16" id="KW-0863">Zinc-finger</keyword>
<comment type="similarity">
    <text evidence="4">Belongs to the RAD18 family.</text>
</comment>
<dbReference type="InterPro" id="IPR036361">
    <property type="entry name" value="SAP_dom_sf"/>
</dbReference>
<keyword evidence="13 17" id="KW-0234">DNA repair</keyword>
<dbReference type="CDD" id="cd16529">
    <property type="entry name" value="RING-HC_RAD18"/>
    <property type="match status" value="1"/>
</dbReference>
<dbReference type="PANTHER" id="PTHR14134">
    <property type="entry name" value="E3 UBIQUITIN-PROTEIN LIGASE RAD18"/>
    <property type="match status" value="1"/>
</dbReference>
<feature type="domain" description="RING-type" evidence="20">
    <location>
        <begin position="53"/>
        <end position="91"/>
    </location>
</feature>
<dbReference type="GeneID" id="101980282"/>
<reference evidence="24" key="1">
    <citation type="submission" date="2025-08" db="UniProtKB">
        <authorList>
            <consortium name="RefSeq"/>
        </authorList>
    </citation>
    <scope>IDENTIFICATION</scope>
</reference>
<dbReference type="Proteomes" id="UP000694915">
    <property type="component" value="Unplaced"/>
</dbReference>
<sequence>MFLCVTVLTALELGWPQTHRDPPCLPSAELKVSTTIAQLAGFIVMTIDDLLRCGICFEYFNIAVIIPQCSHNYCSLCIRKFLSYKTQCPTCCVAVTEPDLRNNRLLDELVKSMNFARTRLLQFALESPPISPVSSTSKKVVAKVHNAEATKHPVKQGSRLMDKFLIRETGGKENDRKYSPQKEISASTEAKETSLEGKTVLGPSDANGPVTPSTSTMKLENKVSCPVCEVSISENHINKHLDSCLSRGEKKESLRSSAHKRKPLPKTVYNLLSDRDLKKKLKQYGLSIQGNKQQLIKRHQEFVHMYNSQCDALHPKSAAEIVQEIENMEKTRMRLEASKLNENVMVFTKDQTEKEIDEIHSKYRKRHKSEFQLLVNQAKKGYKKTGRMSKATVMRRDGPAEKLPSAIMGQEDNVNFSDTVSVTNHFPQSKLDSPVQPEPERPDDSSSCTDILLSSESDSCNSSSSDIIRDLLEEEEAWEASHRNDQNREINPQQNHCTRATESAETEPRNKRNRN</sequence>
<dbReference type="InterPro" id="IPR017907">
    <property type="entry name" value="Znf_RING_CS"/>
</dbReference>
<feature type="signal peptide" evidence="19">
    <location>
        <begin position="1"/>
        <end position="20"/>
    </location>
</feature>
<dbReference type="PROSITE" id="PS00518">
    <property type="entry name" value="ZF_RING_1"/>
    <property type="match status" value="1"/>
</dbReference>
<feature type="domain" description="UBZ4-type" evidence="22">
    <location>
        <begin position="222"/>
        <end position="249"/>
    </location>
</feature>
<organism evidence="23 24">
    <name type="scientific">Microtus ochrogaster</name>
    <name type="common">Prairie vole</name>
    <dbReference type="NCBI Taxonomy" id="79684"/>
    <lineage>
        <taxon>Eukaryota</taxon>
        <taxon>Metazoa</taxon>
        <taxon>Chordata</taxon>
        <taxon>Craniata</taxon>
        <taxon>Vertebrata</taxon>
        <taxon>Euteleostomi</taxon>
        <taxon>Mammalia</taxon>
        <taxon>Eutheria</taxon>
        <taxon>Euarchontoglires</taxon>
        <taxon>Glires</taxon>
        <taxon>Rodentia</taxon>
        <taxon>Myomorpha</taxon>
        <taxon>Muroidea</taxon>
        <taxon>Cricetidae</taxon>
        <taxon>Arvicolinae</taxon>
        <taxon>Microtus</taxon>
    </lineage>
</organism>
<evidence type="ECO:0000256" key="12">
    <source>
        <dbReference type="ARBA" id="ARBA00023125"/>
    </source>
</evidence>
<dbReference type="SMART" id="SM00184">
    <property type="entry name" value="RING"/>
    <property type="match status" value="1"/>
</dbReference>
<dbReference type="PROSITE" id="PS51908">
    <property type="entry name" value="ZF_UBZ4"/>
    <property type="match status" value="1"/>
</dbReference>
<evidence type="ECO:0000256" key="10">
    <source>
        <dbReference type="ARBA" id="ARBA00022786"/>
    </source>
</evidence>
<evidence type="ECO:0000256" key="15">
    <source>
        <dbReference type="ARBA" id="ARBA00031783"/>
    </source>
</evidence>
<feature type="compositionally biased region" description="Low complexity" evidence="18">
    <location>
        <begin position="454"/>
        <end position="465"/>
    </location>
</feature>
<evidence type="ECO:0000256" key="19">
    <source>
        <dbReference type="SAM" id="SignalP"/>
    </source>
</evidence>
<dbReference type="InterPro" id="IPR001841">
    <property type="entry name" value="Znf_RING"/>
</dbReference>
<name>A0ABM1UQ48_MICOH</name>
<evidence type="ECO:0000256" key="13">
    <source>
        <dbReference type="ARBA" id="ARBA00023204"/>
    </source>
</evidence>
<keyword evidence="7" id="KW-0479">Metal-binding</keyword>
<keyword evidence="14" id="KW-0539">Nucleus</keyword>
<proteinExistence type="inferred from homology"/>
<dbReference type="PANTHER" id="PTHR14134:SF2">
    <property type="entry name" value="E3 UBIQUITIN-PROTEIN LIGASE RAD18"/>
    <property type="match status" value="1"/>
</dbReference>
<keyword evidence="8 17" id="KW-0227">DNA damage</keyword>
<evidence type="ECO:0000259" key="20">
    <source>
        <dbReference type="PROSITE" id="PS50089"/>
    </source>
</evidence>
<dbReference type="SMART" id="SM00513">
    <property type="entry name" value="SAP"/>
    <property type="match status" value="1"/>
</dbReference>
<feature type="region of interest" description="Disordered" evidence="18">
    <location>
        <begin position="171"/>
        <end position="215"/>
    </location>
</feature>
<dbReference type="Gene3D" id="3.30.40.10">
    <property type="entry name" value="Zinc/RING finger domain, C3HC4 (zinc finger)"/>
    <property type="match status" value="1"/>
</dbReference>
<feature type="compositionally biased region" description="Basic and acidic residues" evidence="18">
    <location>
        <begin position="171"/>
        <end position="180"/>
    </location>
</feature>
<comment type="catalytic activity">
    <reaction evidence="1">
        <text>S-ubiquitinyl-[E2 ubiquitin-conjugating enzyme]-L-cysteine + [acceptor protein]-L-lysine = [E2 ubiquitin-conjugating enzyme]-L-cysteine + N(6)-ubiquitinyl-[acceptor protein]-L-lysine.</text>
        <dbReference type="EC" id="2.3.2.27"/>
    </reaction>
</comment>
<dbReference type="InterPro" id="IPR006642">
    <property type="entry name" value="Rad18_UBZ4"/>
</dbReference>
<protein>
    <recommendedName>
        <fullName evidence="5">RING-type E3 ubiquitin transferase</fullName>
        <ecNumber evidence="5">2.3.2.27</ecNumber>
    </recommendedName>
    <alternativeName>
        <fullName evidence="15">RING-type E3 ubiquitin transferase RAD18</fullName>
    </alternativeName>
</protein>
<evidence type="ECO:0000256" key="17">
    <source>
        <dbReference type="PROSITE-ProRule" id="PRU01256"/>
    </source>
</evidence>
<gene>
    <name evidence="24" type="primary">Rad18</name>
</gene>
<evidence type="ECO:0000256" key="1">
    <source>
        <dbReference type="ARBA" id="ARBA00000900"/>
    </source>
</evidence>
<feature type="compositionally biased region" description="Polar residues" evidence="18">
    <location>
        <begin position="489"/>
        <end position="503"/>
    </location>
</feature>
<dbReference type="InterPro" id="IPR039577">
    <property type="entry name" value="Rad18"/>
</dbReference>
<evidence type="ECO:0000256" key="6">
    <source>
        <dbReference type="ARBA" id="ARBA00022679"/>
    </source>
</evidence>
<evidence type="ECO:0000259" key="22">
    <source>
        <dbReference type="PROSITE" id="PS51908"/>
    </source>
</evidence>
<keyword evidence="12" id="KW-0238">DNA-binding</keyword>
<dbReference type="Gene3D" id="3.30.160.60">
    <property type="entry name" value="Classic Zinc Finger"/>
    <property type="match status" value="1"/>
</dbReference>
<dbReference type="RefSeq" id="XP_026644110.1">
    <property type="nucleotide sequence ID" value="XM_026788309.1"/>
</dbReference>
<evidence type="ECO:0000256" key="14">
    <source>
        <dbReference type="ARBA" id="ARBA00023242"/>
    </source>
</evidence>
<evidence type="ECO:0000313" key="24">
    <source>
        <dbReference type="RefSeq" id="XP_026644110.1"/>
    </source>
</evidence>
<evidence type="ECO:0000256" key="8">
    <source>
        <dbReference type="ARBA" id="ARBA00022763"/>
    </source>
</evidence>
<evidence type="ECO:0000256" key="16">
    <source>
        <dbReference type="PROSITE-ProRule" id="PRU00175"/>
    </source>
</evidence>
<keyword evidence="11" id="KW-0862">Zinc</keyword>